<reference evidence="2" key="3">
    <citation type="submission" date="2014-06" db="EMBL/GenBank/DDBJ databases">
        <authorList>
            <person name="Ju J."/>
            <person name="Zhang J."/>
        </authorList>
    </citation>
    <scope>NUCLEOTIDE SEQUENCE</scope>
    <source>
        <strain evidence="2">SscI8</strain>
    </source>
</reference>
<reference evidence="4" key="1">
    <citation type="submission" date="2014-06" db="EMBL/GenBank/DDBJ databases">
        <authorList>
            <person name="Berkman P.J."/>
        </authorList>
    </citation>
    <scope>NUCLEOTIDE SEQUENCE [LARGE SCALE GENOMIC DNA]</scope>
</reference>
<evidence type="ECO:0000313" key="4">
    <source>
        <dbReference type="Proteomes" id="UP000242770"/>
    </source>
</evidence>
<evidence type="ECO:0000256" key="1">
    <source>
        <dbReference type="SAM" id="MobiDB-lite"/>
    </source>
</evidence>
<keyword evidence="2" id="KW-0418">Kinase</keyword>
<protein>
    <submittedName>
        <fullName evidence="2">Related to putative dual specificity protein kinase pom1 (C-terminal)</fullName>
    </submittedName>
</protein>
<proteinExistence type="predicted"/>
<dbReference type="AlphaFoldDB" id="A0A0F7S580"/>
<feature type="compositionally biased region" description="Low complexity" evidence="1">
    <location>
        <begin position="50"/>
        <end position="75"/>
    </location>
</feature>
<dbReference type="GO" id="GO:0016301">
    <property type="term" value="F:kinase activity"/>
    <property type="evidence" value="ECO:0007669"/>
    <property type="project" value="UniProtKB-KW"/>
</dbReference>
<feature type="compositionally biased region" description="Low complexity" evidence="1">
    <location>
        <begin position="713"/>
        <end position="723"/>
    </location>
</feature>
<keyword evidence="2" id="KW-0808">Transferase</keyword>
<feature type="compositionally biased region" description="Polar residues" evidence="1">
    <location>
        <begin position="40"/>
        <end position="49"/>
    </location>
</feature>
<sequence length="748" mass="82577">MSQQLASPGGMLRRSARLAVAAIVGDASVLDSAGDRGMQKTDSFSSNGSAAPAGPVADVGPTPPDTSSGSDSMPSQEESAPLPSAVRDHSAGTHAPGGANFLRSIRNHLATWPAVLSRLPFRSCPKLPKMLAFPEIELSLGKSSTRKTAYDMFDKVVQLVKNRLLGDGNTYPFIRFRGTPTGAVSEWILANRERIQQHLENYYRLDHIARELSREMGLKQQLTATHLRDRATRLGIPPLSAPPLVNEEVSAYTLCVEFCILALNFVRRVPMWVPLDLISLFREVPFEDWVFASCIMVGELTGVCLDPGAAVRVVKILGRAGFPRGETNAWDAFTHRPRDPKYDAVVAAAGGRPSETALPGDLEFHDCLALPATPDKGGLHLAKGLWRICPAPTEEHDNDVTQALRHIVHGEEYAYGPQTIRFRGFPTSCNPVLAPWRYLEYLMTPALSASTHINVIITRLAYRRTTSGHPEVEISFADRLHAHTARLTMAQWIHHLGLTTPVEVPLPGASGKDHPLSQLRAELQGGVPMLVSNIRAQAMFALADPEVPVVAHVYERISHDQSGKKTHVRISFASPVAAKSMMGRQFPYAHGRNGTAHLLFSSHLEPHLSLSQPEVCTNCWRMGHTKEMCLEVVSDFLEPNDGRCPLCAEEHELPAVRCPYIGIYFNQASRLLQNTLHHMQHNIFAPEHDALFSEVFARYDDPPFHRPDDIDSVDIGSVDSWSSSEDDFMPDDRDFMPENPDFLRDGSD</sequence>
<dbReference type="EMBL" id="CCFA01001802">
    <property type="protein sequence ID" value="CDW97491.1"/>
    <property type="molecule type" value="Genomic_DNA"/>
</dbReference>
<dbReference type="Proteomes" id="UP000242770">
    <property type="component" value="Unassembled WGS sequence"/>
</dbReference>
<feature type="compositionally biased region" description="Basic and acidic residues" evidence="1">
    <location>
        <begin position="730"/>
        <end position="748"/>
    </location>
</feature>
<organism evidence="3 4">
    <name type="scientific">Sporisorium scitamineum</name>
    <dbReference type="NCBI Taxonomy" id="49012"/>
    <lineage>
        <taxon>Eukaryota</taxon>
        <taxon>Fungi</taxon>
        <taxon>Dikarya</taxon>
        <taxon>Basidiomycota</taxon>
        <taxon>Ustilaginomycotina</taxon>
        <taxon>Ustilaginomycetes</taxon>
        <taxon>Ustilaginales</taxon>
        <taxon>Ustilaginaceae</taxon>
        <taxon>Sporisorium</taxon>
    </lineage>
</organism>
<feature type="region of interest" description="Disordered" evidence="1">
    <location>
        <begin position="707"/>
        <end position="748"/>
    </location>
</feature>
<evidence type="ECO:0000313" key="2">
    <source>
        <dbReference type="EMBL" id="CDR88107.1"/>
    </source>
</evidence>
<feature type="region of interest" description="Disordered" evidence="1">
    <location>
        <begin position="29"/>
        <end position="98"/>
    </location>
</feature>
<evidence type="ECO:0000313" key="3">
    <source>
        <dbReference type="EMBL" id="CDW97491.1"/>
    </source>
</evidence>
<gene>
    <name evidence="3" type="primary">SSCI32680.1</name>
    <name evidence="2" type="ORF">SPSC_03693</name>
</gene>
<keyword evidence="4" id="KW-1185">Reference proteome</keyword>
<accession>A0A0F7S580</accession>
<dbReference type="EMBL" id="LK056669">
    <property type="protein sequence ID" value="CDR88107.1"/>
    <property type="molecule type" value="Genomic_DNA"/>
</dbReference>
<reference evidence="3" key="2">
    <citation type="submission" date="2014-06" db="EMBL/GenBank/DDBJ databases">
        <authorList>
            <person name="Berkman J.Paul."/>
        </authorList>
    </citation>
    <scope>NUCLEOTIDE SEQUENCE [LARGE SCALE GENOMIC DNA]</scope>
</reference>
<name>A0A0F7S580_9BASI</name>